<name>A0A6B3NIN0_9PSED</name>
<organism evidence="2 4">
    <name type="scientific">Pseudomonas brassicae</name>
    <dbReference type="NCBI Taxonomy" id="2708063"/>
    <lineage>
        <taxon>Bacteria</taxon>
        <taxon>Pseudomonadati</taxon>
        <taxon>Pseudomonadota</taxon>
        <taxon>Gammaproteobacteria</taxon>
        <taxon>Pseudomonadales</taxon>
        <taxon>Pseudomonadaceae</taxon>
        <taxon>Pseudomonas</taxon>
    </lineage>
</organism>
<reference evidence="3 4" key="1">
    <citation type="submission" date="2020-02" db="EMBL/GenBank/DDBJ databases">
        <title>Broccoli isolated Pseudomonas sp.</title>
        <authorList>
            <person name="Fujikawa T."/>
            <person name="Sawada H."/>
        </authorList>
    </citation>
    <scope>NUCLEOTIDE SEQUENCE [LARGE SCALE GENOMIC DNA]</scope>
    <source>
        <strain evidence="2 4">MAFF212427</strain>
        <strain evidence="1 3">MAFF212428</strain>
    </source>
</reference>
<dbReference type="AlphaFoldDB" id="A0A6B3NIN0"/>
<dbReference type="Proteomes" id="UP000480410">
    <property type="component" value="Unassembled WGS sequence"/>
</dbReference>
<dbReference type="Proteomes" id="UP000482634">
    <property type="component" value="Unassembled WGS sequence"/>
</dbReference>
<gene>
    <name evidence="1" type="ORF">G3435_00780</name>
    <name evidence="2" type="ORF">G3436_03980</name>
</gene>
<comment type="caution">
    <text evidence="2">The sequence shown here is derived from an EMBL/GenBank/DDBJ whole genome shotgun (WGS) entry which is preliminary data.</text>
</comment>
<protein>
    <submittedName>
        <fullName evidence="2">Phage tail protein</fullName>
    </submittedName>
</protein>
<evidence type="ECO:0000313" key="4">
    <source>
        <dbReference type="Proteomes" id="UP000482634"/>
    </source>
</evidence>
<proteinExistence type="predicted"/>
<evidence type="ECO:0000313" key="1">
    <source>
        <dbReference type="EMBL" id="NER58900.1"/>
    </source>
</evidence>
<evidence type="ECO:0000313" key="3">
    <source>
        <dbReference type="Proteomes" id="UP000480410"/>
    </source>
</evidence>
<keyword evidence="4" id="KW-1185">Reference proteome</keyword>
<accession>A0A6M0CZP8</accession>
<dbReference type="EMBL" id="JAAHBV010000013">
    <property type="protein sequence ID" value="NER58900.1"/>
    <property type="molecule type" value="Genomic_DNA"/>
</dbReference>
<sequence>MPSDAVEIDVSRFLTVIAEPAPGKVRCHDEQGLPVLIDPPPATADELVAYERAWRDAVISSTEWSVTRHRDEQYMQLIITLLPEQFAELLQYRQALRDWPQSDLFPAVEHRPTPPAWLESNTP</sequence>
<evidence type="ECO:0000313" key="2">
    <source>
        <dbReference type="EMBL" id="NER63202.1"/>
    </source>
</evidence>
<dbReference type="EMBL" id="JAAHBU010000042">
    <property type="protein sequence ID" value="NER63202.1"/>
    <property type="molecule type" value="Genomic_DNA"/>
</dbReference>
<accession>A0A6B3NIN0</accession>